<sequence length="85" mass="9862">MSVELSRLRWACRRGMLELDTILAPFLEHDYTGLSESLQDDFRRVLECSDLELFYCLLRSEVPSDLSLQPILGVIREKHQARHSG</sequence>
<evidence type="ECO:0000256" key="2">
    <source>
        <dbReference type="ARBA" id="ARBA00008571"/>
    </source>
</evidence>
<protein>
    <recommendedName>
        <fullName evidence="3">FAD assembly factor SdhE</fullName>
    </recommendedName>
</protein>
<evidence type="ECO:0000256" key="1">
    <source>
        <dbReference type="ARBA" id="ARBA00004496"/>
    </source>
</evidence>
<gene>
    <name evidence="6" type="ORF">HNR75_002338</name>
</gene>
<dbReference type="RefSeq" id="WP_188027125.1">
    <property type="nucleotide sequence ID" value="NZ_JACHGR010000007.1"/>
</dbReference>
<evidence type="ECO:0000256" key="5">
    <source>
        <dbReference type="ARBA" id="ARBA00023186"/>
    </source>
</evidence>
<dbReference type="EMBL" id="JACHGR010000007">
    <property type="protein sequence ID" value="MBB6056406.1"/>
    <property type="molecule type" value="Genomic_DNA"/>
</dbReference>
<keyword evidence="4" id="KW-0963">Cytoplasm</keyword>
<keyword evidence="5" id="KW-0143">Chaperone</keyword>
<comment type="similarity">
    <text evidence="2">Belongs to the SdhE FAD assembly factor family.</text>
</comment>
<accession>A0A841GIA7</accession>
<proteinExistence type="inferred from homology"/>
<comment type="subcellular location">
    <subcellularLocation>
        <location evidence="1">Cytoplasm</location>
    </subcellularLocation>
</comment>
<organism evidence="6 7">
    <name type="scientific">Tolumonas osonensis</name>
    <dbReference type="NCBI Taxonomy" id="675874"/>
    <lineage>
        <taxon>Bacteria</taxon>
        <taxon>Pseudomonadati</taxon>
        <taxon>Pseudomonadota</taxon>
        <taxon>Gammaproteobacteria</taxon>
        <taxon>Aeromonadales</taxon>
        <taxon>Aeromonadaceae</taxon>
        <taxon>Tolumonas</taxon>
    </lineage>
</organism>
<dbReference type="Proteomes" id="UP000585721">
    <property type="component" value="Unassembled WGS sequence"/>
</dbReference>
<reference evidence="6 7" key="1">
    <citation type="submission" date="2020-08" db="EMBL/GenBank/DDBJ databases">
        <title>Genomic Encyclopedia of Type Strains, Phase IV (KMG-IV): sequencing the most valuable type-strain genomes for metagenomic binning, comparative biology and taxonomic classification.</title>
        <authorList>
            <person name="Goeker M."/>
        </authorList>
    </citation>
    <scope>NUCLEOTIDE SEQUENCE [LARGE SCALE GENOMIC DNA]</scope>
    <source>
        <strain evidence="6 7">DSM 22975</strain>
    </source>
</reference>
<name>A0A841GIA7_9GAMM</name>
<keyword evidence="7" id="KW-1185">Reference proteome</keyword>
<dbReference type="GO" id="GO:0005737">
    <property type="term" value="C:cytoplasm"/>
    <property type="evidence" value="ECO:0007669"/>
    <property type="project" value="UniProtKB-SubCell"/>
</dbReference>
<dbReference type="PANTHER" id="PTHR39585:SF1">
    <property type="entry name" value="FAD ASSEMBLY FACTOR SDHE"/>
    <property type="match status" value="1"/>
</dbReference>
<dbReference type="PANTHER" id="PTHR39585">
    <property type="entry name" value="FAD ASSEMBLY FACTOR SDHE"/>
    <property type="match status" value="1"/>
</dbReference>
<dbReference type="Pfam" id="PF03937">
    <property type="entry name" value="Sdh5"/>
    <property type="match status" value="1"/>
</dbReference>
<evidence type="ECO:0000313" key="6">
    <source>
        <dbReference type="EMBL" id="MBB6056406.1"/>
    </source>
</evidence>
<dbReference type="InterPro" id="IPR050531">
    <property type="entry name" value="SdhE_FAD_assembly_factor"/>
</dbReference>
<dbReference type="InterPro" id="IPR036714">
    <property type="entry name" value="SDH_sf"/>
</dbReference>
<comment type="caution">
    <text evidence="6">The sequence shown here is derived from an EMBL/GenBank/DDBJ whole genome shotgun (WGS) entry which is preliminary data.</text>
</comment>
<evidence type="ECO:0000256" key="3">
    <source>
        <dbReference type="ARBA" id="ARBA00019418"/>
    </source>
</evidence>
<dbReference type="Gene3D" id="1.10.150.250">
    <property type="entry name" value="Flavinator of succinate dehydrogenase"/>
    <property type="match status" value="1"/>
</dbReference>
<dbReference type="AlphaFoldDB" id="A0A841GIA7"/>
<dbReference type="SUPFAM" id="SSF109910">
    <property type="entry name" value="YgfY-like"/>
    <property type="match status" value="1"/>
</dbReference>
<evidence type="ECO:0000313" key="7">
    <source>
        <dbReference type="Proteomes" id="UP000585721"/>
    </source>
</evidence>
<evidence type="ECO:0000256" key="4">
    <source>
        <dbReference type="ARBA" id="ARBA00022490"/>
    </source>
</evidence>
<dbReference type="GO" id="GO:0006105">
    <property type="term" value="P:succinate metabolic process"/>
    <property type="evidence" value="ECO:0007669"/>
    <property type="project" value="TreeGrafter"/>
</dbReference>
<dbReference type="InterPro" id="IPR005631">
    <property type="entry name" value="SDH"/>
</dbReference>